<dbReference type="Proteomes" id="UP001501337">
    <property type="component" value="Unassembled WGS sequence"/>
</dbReference>
<evidence type="ECO:0000313" key="3">
    <source>
        <dbReference type="Proteomes" id="UP001501337"/>
    </source>
</evidence>
<organism evidence="2 3">
    <name type="scientific">Allohahella marinimesophila</name>
    <dbReference type="NCBI Taxonomy" id="1054972"/>
    <lineage>
        <taxon>Bacteria</taxon>
        <taxon>Pseudomonadati</taxon>
        <taxon>Pseudomonadota</taxon>
        <taxon>Gammaproteobacteria</taxon>
        <taxon>Oceanospirillales</taxon>
        <taxon>Hahellaceae</taxon>
        <taxon>Allohahella</taxon>
    </lineage>
</organism>
<keyword evidence="3" id="KW-1185">Reference proteome</keyword>
<evidence type="ECO:0000313" key="2">
    <source>
        <dbReference type="EMBL" id="GAA3967172.1"/>
    </source>
</evidence>
<gene>
    <name evidence="2" type="ORF">GCM10022278_26230</name>
</gene>
<sequence length="111" mass="12195">MASQFTSEIDKQLKAEEFREKLRKEGDTLGVEHIQGTVRQALDRAKDFEDSIVREPIAGTEPVKSRPSSNEQPAQASTQPAATSNEQPATQIDKSPKPQPDQANGEHTKPS</sequence>
<feature type="compositionally biased region" description="Low complexity" evidence="1">
    <location>
        <begin position="72"/>
        <end position="84"/>
    </location>
</feature>
<accession>A0ABP7PKN6</accession>
<comment type="caution">
    <text evidence="2">The sequence shown here is derived from an EMBL/GenBank/DDBJ whole genome shotgun (WGS) entry which is preliminary data.</text>
</comment>
<dbReference type="EMBL" id="BAABBO010000011">
    <property type="protein sequence ID" value="GAA3967172.1"/>
    <property type="molecule type" value="Genomic_DNA"/>
</dbReference>
<protein>
    <submittedName>
        <fullName evidence="2">Uncharacterized protein</fullName>
    </submittedName>
</protein>
<evidence type="ECO:0000256" key="1">
    <source>
        <dbReference type="SAM" id="MobiDB-lite"/>
    </source>
</evidence>
<proteinExistence type="predicted"/>
<feature type="region of interest" description="Disordered" evidence="1">
    <location>
        <begin position="49"/>
        <end position="111"/>
    </location>
</feature>
<name>A0ABP7PKN6_9GAMM</name>
<reference evidence="3" key="1">
    <citation type="journal article" date="2019" name="Int. J. Syst. Evol. Microbiol.">
        <title>The Global Catalogue of Microorganisms (GCM) 10K type strain sequencing project: providing services to taxonomists for standard genome sequencing and annotation.</title>
        <authorList>
            <consortium name="The Broad Institute Genomics Platform"/>
            <consortium name="The Broad Institute Genome Sequencing Center for Infectious Disease"/>
            <person name="Wu L."/>
            <person name="Ma J."/>
        </authorList>
    </citation>
    <scope>NUCLEOTIDE SEQUENCE [LARGE SCALE GENOMIC DNA]</scope>
    <source>
        <strain evidence="3">JCM 17555</strain>
    </source>
</reference>